<accession>A0A1G5NLN4</accession>
<keyword evidence="3" id="KW-1185">Reference proteome</keyword>
<evidence type="ECO:0000256" key="1">
    <source>
        <dbReference type="SAM" id="SignalP"/>
    </source>
</evidence>
<organism evidence="2 3">
    <name type="scientific">Afifella marina DSM 2698</name>
    <dbReference type="NCBI Taxonomy" id="1120955"/>
    <lineage>
        <taxon>Bacteria</taxon>
        <taxon>Pseudomonadati</taxon>
        <taxon>Pseudomonadota</taxon>
        <taxon>Alphaproteobacteria</taxon>
        <taxon>Hyphomicrobiales</taxon>
        <taxon>Afifellaceae</taxon>
        <taxon>Afifella</taxon>
    </lineage>
</organism>
<proteinExistence type="predicted"/>
<dbReference type="AlphaFoldDB" id="A0A1G5NLN4"/>
<keyword evidence="1" id="KW-0732">Signal</keyword>
<dbReference type="Proteomes" id="UP000199347">
    <property type="component" value="Unassembled WGS sequence"/>
</dbReference>
<dbReference type="STRING" id="1120955.SAMN03080610_02191"/>
<gene>
    <name evidence="2" type="ORF">SAMN03080610_02191</name>
</gene>
<sequence length="85" mass="9251">MRVLLVPVALAISLVSAAFLMGRQADVQTTPAIDAPRHEIRMATGQSPHFWVDWPSEGCAASKRVVVTYRGETSFFCADDLGRSS</sequence>
<feature type="chain" id="PRO_5011729258" evidence="1">
    <location>
        <begin position="18"/>
        <end position="85"/>
    </location>
</feature>
<protein>
    <submittedName>
        <fullName evidence="2">Uncharacterized protein</fullName>
    </submittedName>
</protein>
<dbReference type="EMBL" id="FMVW01000004">
    <property type="protein sequence ID" value="SCZ37510.1"/>
    <property type="molecule type" value="Genomic_DNA"/>
</dbReference>
<feature type="signal peptide" evidence="1">
    <location>
        <begin position="1"/>
        <end position="17"/>
    </location>
</feature>
<evidence type="ECO:0000313" key="3">
    <source>
        <dbReference type="Proteomes" id="UP000199347"/>
    </source>
</evidence>
<evidence type="ECO:0000313" key="2">
    <source>
        <dbReference type="EMBL" id="SCZ37510.1"/>
    </source>
</evidence>
<reference evidence="2 3" key="1">
    <citation type="submission" date="2016-10" db="EMBL/GenBank/DDBJ databases">
        <authorList>
            <person name="de Groot N.N."/>
        </authorList>
    </citation>
    <scope>NUCLEOTIDE SEQUENCE [LARGE SCALE GENOMIC DNA]</scope>
    <source>
        <strain evidence="2 3">DSM 2698</strain>
    </source>
</reference>
<name>A0A1G5NLN4_AFIMA</name>